<dbReference type="Gene3D" id="1.10.10.10">
    <property type="entry name" value="Winged helix-like DNA-binding domain superfamily/Winged helix DNA-binding domain"/>
    <property type="match status" value="1"/>
</dbReference>
<dbReference type="GO" id="GO:0003700">
    <property type="term" value="F:DNA-binding transcription factor activity"/>
    <property type="evidence" value="ECO:0007669"/>
    <property type="project" value="InterPro"/>
</dbReference>
<evidence type="ECO:0000313" key="2">
    <source>
        <dbReference type="EMBL" id="HJB41340.1"/>
    </source>
</evidence>
<dbReference type="PANTHER" id="PTHR33238:SF7">
    <property type="entry name" value="IRON-DEPENDENT TRANSCRIPTIONAL REGULATOR"/>
    <property type="match status" value="1"/>
</dbReference>
<name>A0A9D2M4K4_9FIRM</name>
<dbReference type="PROSITE" id="PS50944">
    <property type="entry name" value="HTH_DTXR"/>
    <property type="match status" value="1"/>
</dbReference>
<evidence type="ECO:0000313" key="3">
    <source>
        <dbReference type="Proteomes" id="UP000886803"/>
    </source>
</evidence>
<dbReference type="GO" id="GO:0046914">
    <property type="term" value="F:transition metal ion binding"/>
    <property type="evidence" value="ECO:0007669"/>
    <property type="project" value="InterPro"/>
</dbReference>
<dbReference type="InterPro" id="IPR000835">
    <property type="entry name" value="HTH_MarR-typ"/>
</dbReference>
<proteinExistence type="predicted"/>
<comment type="caution">
    <text evidence="2">The sequence shown here is derived from an EMBL/GenBank/DDBJ whole genome shotgun (WGS) entry which is preliminary data.</text>
</comment>
<dbReference type="SMART" id="SM00529">
    <property type="entry name" value="HTH_DTXR"/>
    <property type="match status" value="1"/>
</dbReference>
<reference evidence="2" key="1">
    <citation type="journal article" date="2021" name="PeerJ">
        <title>Extensive microbial diversity within the chicken gut microbiome revealed by metagenomics and culture.</title>
        <authorList>
            <person name="Gilroy R."/>
            <person name="Ravi A."/>
            <person name="Getino M."/>
            <person name="Pursley I."/>
            <person name="Horton D.L."/>
            <person name="Alikhan N.F."/>
            <person name="Baker D."/>
            <person name="Gharbi K."/>
            <person name="Hall N."/>
            <person name="Watson M."/>
            <person name="Adriaenssens E.M."/>
            <person name="Foster-Nyarko E."/>
            <person name="Jarju S."/>
            <person name="Secka A."/>
            <person name="Antonio M."/>
            <person name="Oren A."/>
            <person name="Chaudhuri R.R."/>
            <person name="La Ragione R."/>
            <person name="Hildebrand F."/>
            <person name="Pallen M.J."/>
        </authorList>
    </citation>
    <scope>NUCLEOTIDE SEQUENCE</scope>
    <source>
        <strain evidence="2">ChiBcec8-13705</strain>
    </source>
</reference>
<dbReference type="PANTHER" id="PTHR33238">
    <property type="entry name" value="IRON (METAL) DEPENDENT REPRESSOR, DTXR FAMILY"/>
    <property type="match status" value="1"/>
</dbReference>
<dbReference type="InterPro" id="IPR022687">
    <property type="entry name" value="HTH_DTXR"/>
</dbReference>
<dbReference type="GO" id="GO:0003677">
    <property type="term" value="F:DNA binding"/>
    <property type="evidence" value="ECO:0007669"/>
    <property type="project" value="InterPro"/>
</dbReference>
<dbReference type="InterPro" id="IPR036388">
    <property type="entry name" value="WH-like_DNA-bd_sf"/>
</dbReference>
<dbReference type="SUPFAM" id="SSF46785">
    <property type="entry name" value="Winged helix' DNA-binding domain"/>
    <property type="match status" value="1"/>
</dbReference>
<evidence type="ECO:0000259" key="1">
    <source>
        <dbReference type="PROSITE" id="PS50944"/>
    </source>
</evidence>
<organism evidence="2 3">
    <name type="scientific">Candidatus Gemmiger avicola</name>
    <dbReference type="NCBI Taxonomy" id="2838605"/>
    <lineage>
        <taxon>Bacteria</taxon>
        <taxon>Bacillati</taxon>
        <taxon>Bacillota</taxon>
        <taxon>Clostridia</taxon>
        <taxon>Eubacteriales</taxon>
        <taxon>Gemmiger</taxon>
    </lineage>
</organism>
<dbReference type="Pfam" id="PF12802">
    <property type="entry name" value="MarR_2"/>
    <property type="match status" value="1"/>
</dbReference>
<dbReference type="InterPro" id="IPR022689">
    <property type="entry name" value="Iron_dep_repressor"/>
</dbReference>
<sequence>MSLTDANLRYLFTIYEIAQTKMDVSSMEVARALGVTKPSVVRVLDALMRRGLVVKERYGKIYLTDRGVFTVRYYAALIQTIEEQFPDFGFTVNAEQRQAAALAMAAVLPDDAYRRQYLALFDEEPSAELAETKG</sequence>
<dbReference type="AlphaFoldDB" id="A0A9D2M4K4"/>
<dbReference type="InterPro" id="IPR036390">
    <property type="entry name" value="WH_DNA-bd_sf"/>
</dbReference>
<protein>
    <submittedName>
        <fullName evidence="2">MarR family transcriptional regulator</fullName>
    </submittedName>
</protein>
<accession>A0A9D2M4K4</accession>
<feature type="domain" description="HTH dtxR-type" evidence="1">
    <location>
        <begin position="1"/>
        <end position="64"/>
    </location>
</feature>
<reference evidence="2" key="2">
    <citation type="submission" date="2021-04" db="EMBL/GenBank/DDBJ databases">
        <authorList>
            <person name="Gilroy R."/>
        </authorList>
    </citation>
    <scope>NUCLEOTIDE SEQUENCE</scope>
    <source>
        <strain evidence="2">ChiBcec8-13705</strain>
    </source>
</reference>
<gene>
    <name evidence="2" type="ORF">H9945_02460</name>
</gene>
<dbReference type="EMBL" id="DWYG01000026">
    <property type="protein sequence ID" value="HJB41340.1"/>
    <property type="molecule type" value="Genomic_DNA"/>
</dbReference>
<dbReference type="Proteomes" id="UP000886803">
    <property type="component" value="Unassembled WGS sequence"/>
</dbReference>
<dbReference type="InterPro" id="IPR050536">
    <property type="entry name" value="DtxR_MntR_Metal-Reg"/>
</dbReference>